<keyword evidence="1" id="KW-0812">Transmembrane</keyword>
<sequence>MLVPPVRKQRRKCIMSNQKNRYGGLFCALINSSFSSWLIKAMERLGFKQFWINFFLWLPCRLAMLEIKLEYGSLENFVNRDSD</sequence>
<dbReference type="eggNOG" id="ENOG503161C">
    <property type="taxonomic scope" value="Bacteria"/>
</dbReference>
<dbReference type="STRING" id="228410.NE0895"/>
<feature type="transmembrane region" description="Helical" evidence="1">
    <location>
        <begin position="21"/>
        <end position="39"/>
    </location>
</feature>
<proteinExistence type="predicted"/>
<organism evidence="2 3">
    <name type="scientific">Nitrosomonas europaea (strain ATCC 19718 / CIP 103999 / KCTC 2705 / NBRC 14298)</name>
    <dbReference type="NCBI Taxonomy" id="228410"/>
    <lineage>
        <taxon>Bacteria</taxon>
        <taxon>Pseudomonadati</taxon>
        <taxon>Pseudomonadota</taxon>
        <taxon>Betaproteobacteria</taxon>
        <taxon>Nitrosomonadales</taxon>
        <taxon>Nitrosomonadaceae</taxon>
        <taxon>Nitrosomonas</taxon>
    </lineage>
</organism>
<evidence type="ECO:0000313" key="2">
    <source>
        <dbReference type="EMBL" id="CAD84806.1"/>
    </source>
</evidence>
<evidence type="ECO:0008006" key="4">
    <source>
        <dbReference type="Google" id="ProtNLM"/>
    </source>
</evidence>
<accession>Q82W04</accession>
<dbReference type="EMBL" id="AL954747">
    <property type="protein sequence ID" value="CAD84806.1"/>
    <property type="molecule type" value="Genomic_DNA"/>
</dbReference>
<reference evidence="2 3" key="1">
    <citation type="journal article" date="2003" name="J. Bacteriol.">
        <title>Complete genome sequence of the ammonia-oxidizing bacterium and obligate chemolithoautotroph Nitrosomonas europaea.</title>
        <authorList>
            <person name="Chain P."/>
            <person name="Lamerdin J."/>
            <person name="Larimer F."/>
            <person name="Regala W."/>
            <person name="Land M."/>
            <person name="Hauser L."/>
            <person name="Hooper A."/>
            <person name="Klotz M."/>
            <person name="Norton J."/>
            <person name="Sayavedra-Soto L."/>
            <person name="Arciero D."/>
            <person name="Hommes N."/>
            <person name="Whittaker M."/>
            <person name="Arp D."/>
        </authorList>
    </citation>
    <scope>NUCLEOTIDE SEQUENCE [LARGE SCALE GENOMIC DNA]</scope>
    <source>
        <strain evidence="3">ATCC 19718 / CIP 103999 / KCTC 2705 / NBRC 14298</strain>
    </source>
</reference>
<dbReference type="HOGENOM" id="CLU_2586110_0_0_4"/>
<keyword evidence="1" id="KW-1133">Transmembrane helix</keyword>
<evidence type="ECO:0000256" key="1">
    <source>
        <dbReference type="SAM" id="Phobius"/>
    </source>
</evidence>
<name>Q82W04_NITEU</name>
<protein>
    <recommendedName>
        <fullName evidence="4">Transmembrane protein</fullName>
    </recommendedName>
</protein>
<dbReference type="AlphaFoldDB" id="Q82W04"/>
<keyword evidence="1" id="KW-0472">Membrane</keyword>
<dbReference type="KEGG" id="neu:NE0895"/>
<gene>
    <name evidence="2" type="ordered locus">NE0895</name>
</gene>
<keyword evidence="3" id="KW-1185">Reference proteome</keyword>
<dbReference type="Proteomes" id="UP000001416">
    <property type="component" value="Chromosome"/>
</dbReference>
<evidence type="ECO:0000313" key="3">
    <source>
        <dbReference type="Proteomes" id="UP000001416"/>
    </source>
</evidence>